<gene>
    <name evidence="5" type="ORF">MFU01_60060</name>
    <name evidence="6" type="ORF">SAMN05443572_10287</name>
</gene>
<dbReference type="InterPro" id="IPR036907">
    <property type="entry name" value="5'-Nucleotdase_C_sf"/>
</dbReference>
<dbReference type="InterPro" id="IPR004843">
    <property type="entry name" value="Calcineurin-like_PHP"/>
</dbReference>
<protein>
    <submittedName>
        <fullName evidence="6">2',3'-cyclic-nucleotide 2'-phosphodiesterase/5'-or 3'-nucleotidase, 5'-nucleotidase family</fullName>
    </submittedName>
    <submittedName>
        <fullName evidence="5">Multifunctional 2',3'-cyclic-nucleotide 2'-phosphodiesterase/5'-nucleotidase/3'-nucleotidase</fullName>
    </submittedName>
</protein>
<dbReference type="AlphaFoldDB" id="A0A511T9Y3"/>
<dbReference type="EMBL" id="BJXR01000043">
    <property type="protein sequence ID" value="GEN10969.1"/>
    <property type="molecule type" value="Genomic_DNA"/>
</dbReference>
<dbReference type="InterPro" id="IPR029052">
    <property type="entry name" value="Metallo-depent_PP-like"/>
</dbReference>
<comment type="similarity">
    <text evidence="2">Belongs to the 5'-nucleotidase family.</text>
</comment>
<name>A0A511T9Y3_MYXFU</name>
<evidence type="ECO:0000256" key="2">
    <source>
        <dbReference type="RuleBase" id="RU362119"/>
    </source>
</evidence>
<evidence type="ECO:0000259" key="4">
    <source>
        <dbReference type="Pfam" id="PF02872"/>
    </source>
</evidence>
<dbReference type="EMBL" id="FOIB01000002">
    <property type="protein sequence ID" value="SET38334.1"/>
    <property type="molecule type" value="Genomic_DNA"/>
</dbReference>
<dbReference type="GO" id="GO:0016787">
    <property type="term" value="F:hydrolase activity"/>
    <property type="evidence" value="ECO:0007669"/>
    <property type="project" value="UniProtKB-KW"/>
</dbReference>
<dbReference type="Proteomes" id="UP000183760">
    <property type="component" value="Unassembled WGS sequence"/>
</dbReference>
<evidence type="ECO:0000259" key="3">
    <source>
        <dbReference type="Pfam" id="PF00149"/>
    </source>
</evidence>
<keyword evidence="2" id="KW-0378">Hydrolase</keyword>
<sequence length="537" mass="57252">MTTTTALARRGALLLPLALLLALAPGLGQGATPAGTTRLTLLHLADVYQVQPQQEHGGRGGLARVATLRKRVLSESPAPHVLTLLGGDTLSPSVESLLEVDGKALKGRHMVDAWNALGLDVAVLGNHEFDFGDDVLKERIRQSRFTWLGANVVDGKTGALFEGVKAYEVRELGGIRVGLFGVVLPETKTSTKAGPDTLFTDFCQAAREAVAKLREDGAQVVVGLTHLELAQDRKLAKCVKVDAILGGHDHVGANDRTTGTPIFKVPADALELGRLTLDVDSATGKVRKLSWARLPVTKKVPEDPEFNAAMKPYEALFARLAEPVGRTPVALDARGTQVRSRETNLGSLVADIFREAAGAEVAFVNGGALRADTILPAGTLTRRDLHALMPYTDELVVVEIPGATLRAALENGVSLSREDARPGRFLQVSGMRFTFDARKPPGSRVVDVKVNGKPLDDAATYRLATLSFLTSGKDGYDMLKGLPSTPAMKDGRTPLDLLAQALHSGKPAPRAKAEGRIVRLDGATLSRDARRPAPPLK</sequence>
<dbReference type="InterPro" id="IPR006179">
    <property type="entry name" value="5_nucleotidase/apyrase"/>
</dbReference>
<dbReference type="RefSeq" id="WP_074950274.1">
    <property type="nucleotide sequence ID" value="NZ_BJXR01000043.1"/>
</dbReference>
<keyword evidence="7" id="KW-1185">Reference proteome</keyword>
<evidence type="ECO:0000313" key="5">
    <source>
        <dbReference type="EMBL" id="GEN10969.1"/>
    </source>
</evidence>
<evidence type="ECO:0000313" key="6">
    <source>
        <dbReference type="EMBL" id="SET38334.1"/>
    </source>
</evidence>
<dbReference type="Gene3D" id="3.60.21.10">
    <property type="match status" value="1"/>
</dbReference>
<comment type="caution">
    <text evidence="5">The sequence shown here is derived from an EMBL/GenBank/DDBJ whole genome shotgun (WGS) entry which is preliminary data.</text>
</comment>
<evidence type="ECO:0000313" key="8">
    <source>
        <dbReference type="Proteomes" id="UP000321514"/>
    </source>
</evidence>
<dbReference type="Proteomes" id="UP000321514">
    <property type="component" value="Unassembled WGS sequence"/>
</dbReference>
<dbReference type="PRINTS" id="PR01607">
    <property type="entry name" value="APYRASEFAMLY"/>
</dbReference>
<evidence type="ECO:0000256" key="1">
    <source>
        <dbReference type="ARBA" id="ARBA00022729"/>
    </source>
</evidence>
<dbReference type="PANTHER" id="PTHR11575">
    <property type="entry name" value="5'-NUCLEOTIDASE-RELATED"/>
    <property type="match status" value="1"/>
</dbReference>
<dbReference type="PANTHER" id="PTHR11575:SF48">
    <property type="entry name" value="5'-NUCLEOTIDASE"/>
    <property type="match status" value="1"/>
</dbReference>
<dbReference type="SUPFAM" id="SSF56300">
    <property type="entry name" value="Metallo-dependent phosphatases"/>
    <property type="match status" value="1"/>
</dbReference>
<keyword evidence="2" id="KW-0547">Nucleotide-binding</keyword>
<feature type="domain" description="Calcineurin-like phosphoesterase" evidence="3">
    <location>
        <begin position="40"/>
        <end position="251"/>
    </location>
</feature>
<feature type="chain" id="PRO_5023153957" evidence="2">
    <location>
        <begin position="31"/>
        <end position="537"/>
    </location>
</feature>
<proteinExistence type="inferred from homology"/>
<dbReference type="OrthoDB" id="9803927at2"/>
<accession>A0A511T9Y3</accession>
<dbReference type="Pfam" id="PF00149">
    <property type="entry name" value="Metallophos"/>
    <property type="match status" value="1"/>
</dbReference>
<dbReference type="Gene3D" id="3.90.780.10">
    <property type="entry name" value="5'-Nucleotidase, C-terminal domain"/>
    <property type="match status" value="1"/>
</dbReference>
<dbReference type="STRING" id="1334629.MFUL124B02_31740"/>
<keyword evidence="1 2" id="KW-0732">Signal</keyword>
<dbReference type="GO" id="GO:0009166">
    <property type="term" value="P:nucleotide catabolic process"/>
    <property type="evidence" value="ECO:0007669"/>
    <property type="project" value="InterPro"/>
</dbReference>
<reference evidence="6 7" key="1">
    <citation type="submission" date="2016-10" db="EMBL/GenBank/DDBJ databases">
        <authorList>
            <person name="Varghese N."/>
            <person name="Submissions S."/>
        </authorList>
    </citation>
    <scope>NUCLEOTIDE SEQUENCE [LARGE SCALE GENOMIC DNA]</scope>
    <source>
        <strain evidence="6 7">DSM 16525</strain>
    </source>
</reference>
<evidence type="ECO:0000313" key="7">
    <source>
        <dbReference type="Proteomes" id="UP000183760"/>
    </source>
</evidence>
<organism evidence="5 8">
    <name type="scientific">Myxococcus fulvus</name>
    <dbReference type="NCBI Taxonomy" id="33"/>
    <lineage>
        <taxon>Bacteria</taxon>
        <taxon>Pseudomonadati</taxon>
        <taxon>Myxococcota</taxon>
        <taxon>Myxococcia</taxon>
        <taxon>Myxococcales</taxon>
        <taxon>Cystobacterineae</taxon>
        <taxon>Myxococcaceae</taxon>
        <taxon>Myxococcus</taxon>
    </lineage>
</organism>
<dbReference type="InterPro" id="IPR008334">
    <property type="entry name" value="5'-Nucleotdase_C"/>
</dbReference>
<dbReference type="SUPFAM" id="SSF55816">
    <property type="entry name" value="5'-nucleotidase (syn. UDP-sugar hydrolase), C-terminal domain"/>
    <property type="match status" value="1"/>
</dbReference>
<dbReference type="GO" id="GO:0000166">
    <property type="term" value="F:nucleotide binding"/>
    <property type="evidence" value="ECO:0007669"/>
    <property type="project" value="UniProtKB-KW"/>
</dbReference>
<feature type="domain" description="5'-Nucleotidase C-terminal" evidence="4">
    <location>
        <begin position="324"/>
        <end position="480"/>
    </location>
</feature>
<feature type="signal peptide" evidence="2">
    <location>
        <begin position="1"/>
        <end position="30"/>
    </location>
</feature>
<reference evidence="5 8" key="2">
    <citation type="submission" date="2019-07" db="EMBL/GenBank/DDBJ databases">
        <title>Whole genome shotgun sequence of Myxococcus fulvus NBRC 100333.</title>
        <authorList>
            <person name="Hosoyama A."/>
            <person name="Uohara A."/>
            <person name="Ohji S."/>
            <person name="Ichikawa N."/>
        </authorList>
    </citation>
    <scope>NUCLEOTIDE SEQUENCE [LARGE SCALE GENOMIC DNA]</scope>
    <source>
        <strain evidence="5 8">NBRC 100333</strain>
    </source>
</reference>
<dbReference type="Pfam" id="PF02872">
    <property type="entry name" value="5_nucleotid_C"/>
    <property type="match status" value="1"/>
</dbReference>